<dbReference type="InterPro" id="IPR009060">
    <property type="entry name" value="UBA-like_sf"/>
</dbReference>
<comment type="subcellular location">
    <subcellularLocation>
        <location evidence="1">Nucleus</location>
    </subcellularLocation>
</comment>
<dbReference type="GO" id="GO:0005634">
    <property type="term" value="C:nucleus"/>
    <property type="evidence" value="ECO:0007669"/>
    <property type="project" value="UniProtKB-SubCell"/>
</dbReference>
<evidence type="ECO:0000259" key="9">
    <source>
        <dbReference type="PROSITE" id="PS50177"/>
    </source>
</evidence>
<name>A0A9P8CZN6_MORAP</name>
<dbReference type="PROSITE" id="PS51450">
    <property type="entry name" value="LRR"/>
    <property type="match status" value="1"/>
</dbReference>
<gene>
    <name evidence="11" type="ORF">KVV02_005490</name>
</gene>
<dbReference type="GO" id="GO:0003723">
    <property type="term" value="F:RNA binding"/>
    <property type="evidence" value="ECO:0007669"/>
    <property type="project" value="TreeGrafter"/>
</dbReference>
<feature type="region of interest" description="Disordered" evidence="8">
    <location>
        <begin position="1"/>
        <end position="117"/>
    </location>
</feature>
<dbReference type="Pfam" id="PF03943">
    <property type="entry name" value="TAP_C"/>
    <property type="match status" value="1"/>
</dbReference>
<dbReference type="InterPro" id="IPR005637">
    <property type="entry name" value="TAP_C_dom"/>
</dbReference>
<keyword evidence="3" id="KW-0813">Transport</keyword>
<evidence type="ECO:0000259" key="10">
    <source>
        <dbReference type="PROSITE" id="PS51281"/>
    </source>
</evidence>
<comment type="caution">
    <text evidence="11">The sequence shown here is derived from an EMBL/GenBank/DDBJ whole genome shotgun (WGS) entry which is preliminary data.</text>
</comment>
<dbReference type="InterPro" id="IPR018222">
    <property type="entry name" value="Nuclear_transport_factor_2_euk"/>
</dbReference>
<dbReference type="InterPro" id="IPR001611">
    <property type="entry name" value="Leu-rich_rpt"/>
</dbReference>
<dbReference type="SUPFAM" id="SSF46934">
    <property type="entry name" value="UBA-like"/>
    <property type="match status" value="1"/>
</dbReference>
<keyword evidence="5" id="KW-0677">Repeat</keyword>
<dbReference type="Pfam" id="PF22602">
    <property type="entry name" value="NXF_NTF2"/>
    <property type="match status" value="1"/>
</dbReference>
<dbReference type="InterPro" id="IPR002075">
    <property type="entry name" value="NTF2_dom"/>
</dbReference>
<protein>
    <submittedName>
        <fullName evidence="11">Uncharacterized protein</fullName>
    </submittedName>
</protein>
<keyword evidence="4" id="KW-0433">Leucine-rich repeat</keyword>
<dbReference type="PANTHER" id="PTHR10662">
    <property type="entry name" value="NUCLEAR RNA EXPORT FACTOR"/>
    <property type="match status" value="1"/>
</dbReference>
<dbReference type="SUPFAM" id="SSF52058">
    <property type="entry name" value="L domain-like"/>
    <property type="match status" value="1"/>
</dbReference>
<dbReference type="PROSITE" id="PS50177">
    <property type="entry name" value="NTF2_DOMAIN"/>
    <property type="match status" value="1"/>
</dbReference>
<dbReference type="Gene3D" id="3.80.10.10">
    <property type="entry name" value="Ribonuclease Inhibitor"/>
    <property type="match status" value="1"/>
</dbReference>
<dbReference type="PANTHER" id="PTHR10662:SF22">
    <property type="entry name" value="NUCLEAR RNA EXPORT FACTOR 1"/>
    <property type="match status" value="1"/>
</dbReference>
<evidence type="ECO:0000256" key="7">
    <source>
        <dbReference type="ARBA" id="ARBA00023242"/>
    </source>
</evidence>
<proteinExistence type="inferred from homology"/>
<evidence type="ECO:0000256" key="8">
    <source>
        <dbReference type="SAM" id="MobiDB-lite"/>
    </source>
</evidence>
<comment type="similarity">
    <text evidence="2">Belongs to the NXF family.</text>
</comment>
<dbReference type="Gene3D" id="3.10.450.50">
    <property type="match status" value="1"/>
</dbReference>
<dbReference type="EMBL" id="JAIFTL010000013">
    <property type="protein sequence ID" value="KAG9326828.1"/>
    <property type="molecule type" value="Genomic_DNA"/>
</dbReference>
<dbReference type="PROSITE" id="PS51281">
    <property type="entry name" value="TAP_C"/>
    <property type="match status" value="1"/>
</dbReference>
<evidence type="ECO:0000313" key="11">
    <source>
        <dbReference type="EMBL" id="KAG9326828.1"/>
    </source>
</evidence>
<dbReference type="SUPFAM" id="SSF54427">
    <property type="entry name" value="NTF2-like"/>
    <property type="match status" value="1"/>
</dbReference>
<feature type="domain" description="NTF2" evidence="9">
    <location>
        <begin position="409"/>
        <end position="578"/>
    </location>
</feature>
<dbReference type="CDD" id="cd14342">
    <property type="entry name" value="UBA_TAP-C"/>
    <property type="match status" value="1"/>
</dbReference>
<evidence type="ECO:0000256" key="3">
    <source>
        <dbReference type="ARBA" id="ARBA00022448"/>
    </source>
</evidence>
<evidence type="ECO:0000256" key="5">
    <source>
        <dbReference type="ARBA" id="ARBA00022737"/>
    </source>
</evidence>
<evidence type="ECO:0000256" key="1">
    <source>
        <dbReference type="ARBA" id="ARBA00004123"/>
    </source>
</evidence>
<dbReference type="Pfam" id="PF24048">
    <property type="entry name" value="LRR_NXF1-5"/>
    <property type="match status" value="1"/>
</dbReference>
<dbReference type="InterPro" id="IPR032675">
    <property type="entry name" value="LRR_dom_sf"/>
</dbReference>
<sequence length="700" mass="75508">MQRGKDRVTGDEASGLFTAAGRDRLSGNSGGGGRGGGRGASRGGGPVRDGGRRGGRRTGGPRGTSAYLPQVRSVGREDTDGDLDMGGEKKKNFSPYQRPGRNNRAESSAPSNSNDGGKIIVFVNGTSIGNDARLIDFLRRRSSPAKLSISNQQSNIDGSMVSFVLPDMQQARTVKGLSGIKFNGQKLTIKTTVDKELSQQSSTGNSSVPQKSAGTIEAIRTFIQSRHRNGFLDLENMAADPILRAASIVPPGGKMSRTNVGPVMMKVAKELFPGITTISFASNHLKSLQPISAVAQYFPKLQNLSLKDNDIQHFKDIENLAGKKLSSLRELILLDNPLRDRDIAKNKDDLAYRSQITKMFPSLQVLDQVPVAPKISFGLGDIANDTVSSSTLPKPIQGNFFDSPGTQAMVLEFLTSYFQLFDTNRAALVNMYDNNATFSYAFVAEMSPLQKSQSKRGDTWIEYKGSRNMTRNKDLTSRTQKLHVGNNAIIQQGLLALPETAHDLSDASKVCVDAWQTGTLLPAICIYINVHGEYEQIRGATKGRKSFDRSFIIAPAPPNSQAAMNGWKCLIISDQLTVRNYNGSKAWQPEEVPNALTGQGPVAVAPAAGASAAPSQIPGHVAVQNAPSQQPATGLEGLVPEQQAMVQELQRQTGLNVAFSLQCLMAVNWDIANGVKLVQQERANIPQDAWITPPPPTPQL</sequence>
<dbReference type="AlphaFoldDB" id="A0A9P8CZN6"/>
<feature type="compositionally biased region" description="Polar residues" evidence="8">
    <location>
        <begin position="105"/>
        <end position="115"/>
    </location>
</feature>
<dbReference type="Gene3D" id="1.10.8.10">
    <property type="entry name" value="DNA helicase RuvA subunit, C-terminal domain"/>
    <property type="match status" value="1"/>
</dbReference>
<dbReference type="InterPro" id="IPR032710">
    <property type="entry name" value="NTF2-like_dom_sf"/>
</dbReference>
<accession>A0A9P8CZN6</accession>
<feature type="compositionally biased region" description="Gly residues" evidence="8">
    <location>
        <begin position="28"/>
        <end position="48"/>
    </location>
</feature>
<keyword evidence="7" id="KW-0539">Nucleus</keyword>
<feature type="compositionally biased region" description="Basic and acidic residues" evidence="8">
    <location>
        <begin position="1"/>
        <end position="10"/>
    </location>
</feature>
<reference evidence="11" key="1">
    <citation type="submission" date="2021-07" db="EMBL/GenBank/DDBJ databases">
        <title>Draft genome of Mortierella alpina, strain LL118, isolated from an aspen leaf litter sample.</title>
        <authorList>
            <person name="Yang S."/>
            <person name="Vinatzer B.A."/>
        </authorList>
    </citation>
    <scope>NUCLEOTIDE SEQUENCE</scope>
    <source>
        <strain evidence="11">LL118</strain>
    </source>
</reference>
<dbReference type="Proteomes" id="UP000717515">
    <property type="component" value="Unassembled WGS sequence"/>
</dbReference>
<dbReference type="SMART" id="SM00804">
    <property type="entry name" value="TAP_C"/>
    <property type="match status" value="1"/>
</dbReference>
<feature type="domain" description="TAP-C" evidence="10">
    <location>
        <begin position="640"/>
        <end position="693"/>
    </location>
</feature>
<evidence type="ECO:0000256" key="2">
    <source>
        <dbReference type="ARBA" id="ARBA00009285"/>
    </source>
</evidence>
<dbReference type="InterPro" id="IPR057125">
    <property type="entry name" value="NXF1/2/3/5-like_LRR"/>
</dbReference>
<evidence type="ECO:0000256" key="4">
    <source>
        <dbReference type="ARBA" id="ARBA00022614"/>
    </source>
</evidence>
<evidence type="ECO:0000313" key="12">
    <source>
        <dbReference type="Proteomes" id="UP000717515"/>
    </source>
</evidence>
<keyword evidence="6" id="KW-0509">mRNA transport</keyword>
<organism evidence="11 12">
    <name type="scientific">Mortierella alpina</name>
    <name type="common">Oleaginous fungus</name>
    <name type="synonym">Mortierella renispora</name>
    <dbReference type="NCBI Taxonomy" id="64518"/>
    <lineage>
        <taxon>Eukaryota</taxon>
        <taxon>Fungi</taxon>
        <taxon>Fungi incertae sedis</taxon>
        <taxon>Mucoromycota</taxon>
        <taxon>Mortierellomycotina</taxon>
        <taxon>Mortierellomycetes</taxon>
        <taxon>Mortierellales</taxon>
        <taxon>Mortierellaceae</taxon>
        <taxon>Mortierella</taxon>
    </lineage>
</organism>
<dbReference type="GO" id="GO:0016973">
    <property type="term" value="P:poly(A)+ mRNA export from nucleus"/>
    <property type="evidence" value="ECO:0007669"/>
    <property type="project" value="TreeGrafter"/>
</dbReference>
<evidence type="ECO:0000256" key="6">
    <source>
        <dbReference type="ARBA" id="ARBA00022816"/>
    </source>
</evidence>
<dbReference type="InterPro" id="IPR030217">
    <property type="entry name" value="NXF_fam"/>
</dbReference>